<reference evidence="3 4" key="1">
    <citation type="submission" date="2015-06" db="EMBL/GenBank/DDBJ databases">
        <title>Prevotella sp. 109, sp. nov., a novel member of the family Prevotellaceae isolated from human faeces.</title>
        <authorList>
            <person name="Shkoporov A.N."/>
            <person name="Chaplin A.V."/>
            <person name="Kafarskaia L.I."/>
            <person name="Efimov B.A."/>
        </authorList>
    </citation>
    <scope>NUCLEOTIDE SEQUENCE [LARGE SCALE GENOMIC DNA]</scope>
    <source>
        <strain evidence="3 4">109</strain>
    </source>
</reference>
<evidence type="ECO:0000256" key="1">
    <source>
        <dbReference type="SAM" id="SignalP"/>
    </source>
</evidence>
<gene>
    <name evidence="3" type="ORF">ACU52_08095</name>
</gene>
<protein>
    <recommendedName>
        <fullName evidence="2">Putative auto-transporter adhesin head GIN domain-containing protein</fullName>
    </recommendedName>
</protein>
<dbReference type="EMBL" id="LFQU01000013">
    <property type="protein sequence ID" value="KOO68470.1"/>
    <property type="molecule type" value="Genomic_DNA"/>
</dbReference>
<name>A0A8E1QXF0_9BACT</name>
<evidence type="ECO:0000259" key="2">
    <source>
        <dbReference type="Pfam" id="PF10988"/>
    </source>
</evidence>
<dbReference type="InterPro" id="IPR021255">
    <property type="entry name" value="DUF2807"/>
</dbReference>
<keyword evidence="4" id="KW-1185">Reference proteome</keyword>
<keyword evidence="1" id="KW-0732">Signal</keyword>
<sequence length="321" mass="34372">MMKFKLYLFSAILAVMPFISGGCSNKNVSYEDAGTVWSGLFSNHDSKTVRKTLSLKNFHGINVVSAAQVYYTQGSEYKVEFEGRSCDFNNLSFKVSDGILVVGFSKKNNWKDIGSLNCKLYITAPRIDRIACSGSFSFRAKTLKTGSLTVSNSGALRLYVNQLKTGSCRMSNSGALTNNGVIDAGSFDLSNSGAYNSSAQMKVSGDMSVSNNGSNSISGDIEARNLYWRCYGADKCEIGINAKNVDFYIDGSGKINGKFKGDVMSIKCNGAAKVNMDVDCLSVTASVNGTGNIALSGTADKIDIGGSGISRIDTSRLNNFE</sequence>
<dbReference type="RefSeq" id="WP_053398427.1">
    <property type="nucleotide sequence ID" value="NZ_DBGCYH010000030.1"/>
</dbReference>
<feature type="chain" id="PRO_5034438997" description="Putative auto-transporter adhesin head GIN domain-containing protein" evidence="1">
    <location>
        <begin position="22"/>
        <end position="321"/>
    </location>
</feature>
<dbReference type="Pfam" id="PF10988">
    <property type="entry name" value="DUF2807"/>
    <property type="match status" value="2"/>
</dbReference>
<accession>A0A8E1QXF0</accession>
<dbReference type="Proteomes" id="UP000036951">
    <property type="component" value="Unassembled WGS sequence"/>
</dbReference>
<feature type="signal peptide" evidence="1">
    <location>
        <begin position="1"/>
        <end position="21"/>
    </location>
</feature>
<evidence type="ECO:0000313" key="4">
    <source>
        <dbReference type="Proteomes" id="UP000036951"/>
    </source>
</evidence>
<dbReference type="Gene3D" id="2.160.20.120">
    <property type="match status" value="2"/>
</dbReference>
<comment type="caution">
    <text evidence="3">The sequence shown here is derived from an EMBL/GenBank/DDBJ whole genome shotgun (WGS) entry which is preliminary data.</text>
</comment>
<organism evidence="3 4">
    <name type="scientific">Xylanibacter rarus</name>
    <dbReference type="NCBI Taxonomy" id="1676614"/>
    <lineage>
        <taxon>Bacteria</taxon>
        <taxon>Pseudomonadati</taxon>
        <taxon>Bacteroidota</taxon>
        <taxon>Bacteroidia</taxon>
        <taxon>Bacteroidales</taxon>
        <taxon>Prevotellaceae</taxon>
        <taxon>Xylanibacter</taxon>
    </lineage>
</organism>
<dbReference type="AlphaFoldDB" id="A0A8E1QXF0"/>
<dbReference type="PROSITE" id="PS51257">
    <property type="entry name" value="PROKAR_LIPOPROTEIN"/>
    <property type="match status" value="1"/>
</dbReference>
<feature type="domain" description="Putative auto-transporter adhesin head GIN" evidence="2">
    <location>
        <begin position="255"/>
        <end position="318"/>
    </location>
</feature>
<feature type="domain" description="Putative auto-transporter adhesin head GIN" evidence="2">
    <location>
        <begin position="57"/>
        <end position="217"/>
    </location>
</feature>
<evidence type="ECO:0000313" key="3">
    <source>
        <dbReference type="EMBL" id="KOO68470.1"/>
    </source>
</evidence>
<proteinExistence type="predicted"/>